<reference evidence="1" key="1">
    <citation type="submission" date="2024-09" db="EMBL/GenBank/DDBJ databases">
        <title>Black Yeasts Isolated from many extreme environments.</title>
        <authorList>
            <person name="Coleine C."/>
            <person name="Stajich J.E."/>
            <person name="Selbmann L."/>
        </authorList>
    </citation>
    <scope>NUCLEOTIDE SEQUENCE</scope>
    <source>
        <strain evidence="1">CCFEE 5737</strain>
    </source>
</reference>
<name>A0ACC3DWV3_9PEZI</name>
<evidence type="ECO:0000313" key="1">
    <source>
        <dbReference type="EMBL" id="KAK3081188.1"/>
    </source>
</evidence>
<dbReference type="Proteomes" id="UP001186974">
    <property type="component" value="Unassembled WGS sequence"/>
</dbReference>
<proteinExistence type="predicted"/>
<evidence type="ECO:0000313" key="2">
    <source>
        <dbReference type="Proteomes" id="UP001186974"/>
    </source>
</evidence>
<sequence>MIPFHLCAALALLRPTLAASEKKDPPPPDPCTIKNSKGSFFNLNPIAVTLPDPTSKHKDDVVESWTAKGYDYPYNFTINFCEPVVEPLSEIVGVDESLWRNVSAYYTKNSRNYSIGQQNSELVFRGRKLVLNYTGGSPCEPSSSRIKLRRDNYPHEPEDISHGNRDGYGGDDDDDDNNDNNHDDEDRPRKGGSGEKNVRRKSSIFSFLCEKDPLASKAAVSFVAASEDECTYFFEVRSPSACAGINHAKEQLSPGGVFGVIVLITILVYILGGCVYQRSVMHQRGWRQIPNYTFWASIFSFFYDIFVILTSSCARFLPSRRGYSRVSMNGSAGGGGSGSSGRGRGRDPEDENRLIDQLDEEWDD</sequence>
<dbReference type="EMBL" id="JAWDJW010000250">
    <property type="protein sequence ID" value="KAK3081188.1"/>
    <property type="molecule type" value="Genomic_DNA"/>
</dbReference>
<keyword evidence="2" id="KW-1185">Reference proteome</keyword>
<comment type="caution">
    <text evidence="1">The sequence shown here is derived from an EMBL/GenBank/DDBJ whole genome shotgun (WGS) entry which is preliminary data.</text>
</comment>
<gene>
    <name evidence="1" type="ORF">LTS18_009300</name>
</gene>
<protein>
    <submittedName>
        <fullName evidence="1">Uncharacterized protein</fullName>
    </submittedName>
</protein>
<organism evidence="1 2">
    <name type="scientific">Coniosporium uncinatum</name>
    <dbReference type="NCBI Taxonomy" id="93489"/>
    <lineage>
        <taxon>Eukaryota</taxon>
        <taxon>Fungi</taxon>
        <taxon>Dikarya</taxon>
        <taxon>Ascomycota</taxon>
        <taxon>Pezizomycotina</taxon>
        <taxon>Dothideomycetes</taxon>
        <taxon>Dothideomycetes incertae sedis</taxon>
        <taxon>Coniosporium</taxon>
    </lineage>
</organism>
<accession>A0ACC3DWV3</accession>